<dbReference type="Proteomes" id="UP000193920">
    <property type="component" value="Unassembled WGS sequence"/>
</dbReference>
<sequence>MSTTNENYALPYSSYANSHSSTSYRSIETIMSNLPSIIESHFDLRKIYDANGNKIENLTNDYFNEDVYKNMDNNGNEIETEVLESPNFRLRHYRTRLNPLNNSFLNYNDEGKIIDKSQSYINYNSEFNSNNDNIIHSVIEELHAKFLKTKPQNSSKSNIQKKESIPQEIENNDKLKDKENENTSLNDSTVSPSQSSSLPNSNINTVSNNESLISQRHNRSTETSRLSTTLNQMISDLRQLPYQSTVSNSESLNSRIDRVGNLMNHIYSTNHERRHLDNDERYYHLLQNNITEDIEFLNQSNSVHDNYYTNLNRESDNIRSRLQRLISSIRRYHANARITSSTRFSRNLNYRSNRDGDFNNESDLDLNTDISLSLTSPSSSAPNRLSRIIHSIQTNSQYQAQYQSLNSDGTIRNRLSDLLRRLRNQRDRND</sequence>
<dbReference type="EMBL" id="MCOG01000145">
    <property type="protein sequence ID" value="ORY36950.1"/>
    <property type="molecule type" value="Genomic_DNA"/>
</dbReference>
<evidence type="ECO:0000313" key="3">
    <source>
        <dbReference type="Proteomes" id="UP000193920"/>
    </source>
</evidence>
<keyword evidence="3" id="KW-1185">Reference proteome</keyword>
<protein>
    <submittedName>
        <fullName evidence="2">Uncharacterized protein</fullName>
    </submittedName>
</protein>
<gene>
    <name evidence="2" type="ORF">LY90DRAFT_511373</name>
</gene>
<feature type="region of interest" description="Disordered" evidence="1">
    <location>
        <begin position="149"/>
        <end position="226"/>
    </location>
</feature>
<dbReference type="OrthoDB" id="2163484at2759"/>
<accession>A0A1Y2BQE5</accession>
<feature type="compositionally biased region" description="Basic and acidic residues" evidence="1">
    <location>
        <begin position="160"/>
        <end position="181"/>
    </location>
</feature>
<proteinExistence type="predicted"/>
<comment type="caution">
    <text evidence="2">The sequence shown here is derived from an EMBL/GenBank/DDBJ whole genome shotgun (WGS) entry which is preliminary data.</text>
</comment>
<feature type="compositionally biased region" description="Polar residues" evidence="1">
    <location>
        <begin position="205"/>
        <end position="215"/>
    </location>
</feature>
<organism evidence="2 3">
    <name type="scientific">Neocallimastix californiae</name>
    <dbReference type="NCBI Taxonomy" id="1754190"/>
    <lineage>
        <taxon>Eukaryota</taxon>
        <taxon>Fungi</taxon>
        <taxon>Fungi incertae sedis</taxon>
        <taxon>Chytridiomycota</taxon>
        <taxon>Chytridiomycota incertae sedis</taxon>
        <taxon>Neocallimastigomycetes</taxon>
        <taxon>Neocallimastigales</taxon>
        <taxon>Neocallimastigaceae</taxon>
        <taxon>Neocallimastix</taxon>
    </lineage>
</organism>
<dbReference type="AlphaFoldDB" id="A0A1Y2BQE5"/>
<dbReference type="STRING" id="1754190.A0A1Y2BQE5"/>
<feature type="compositionally biased region" description="Low complexity" evidence="1">
    <location>
        <begin position="186"/>
        <end position="204"/>
    </location>
</feature>
<reference evidence="2 3" key="1">
    <citation type="submission" date="2016-08" db="EMBL/GenBank/DDBJ databases">
        <title>A Parts List for Fungal Cellulosomes Revealed by Comparative Genomics.</title>
        <authorList>
            <consortium name="DOE Joint Genome Institute"/>
            <person name="Haitjema C.H."/>
            <person name="Gilmore S.P."/>
            <person name="Henske J.K."/>
            <person name="Solomon K.V."/>
            <person name="De Groot R."/>
            <person name="Kuo A."/>
            <person name="Mondo S.J."/>
            <person name="Salamov A.A."/>
            <person name="Labutti K."/>
            <person name="Zhao Z."/>
            <person name="Chiniquy J."/>
            <person name="Barry K."/>
            <person name="Brewer H.M."/>
            <person name="Purvine S.O."/>
            <person name="Wright A.T."/>
            <person name="Boxma B."/>
            <person name="Van Alen T."/>
            <person name="Hackstein J.H."/>
            <person name="Baker S.E."/>
            <person name="Grigoriev I.V."/>
            <person name="O'Malley M.A."/>
        </authorList>
    </citation>
    <scope>NUCLEOTIDE SEQUENCE [LARGE SCALE GENOMIC DNA]</scope>
    <source>
        <strain evidence="2 3">G1</strain>
    </source>
</reference>
<name>A0A1Y2BQE5_9FUNG</name>
<evidence type="ECO:0000256" key="1">
    <source>
        <dbReference type="SAM" id="MobiDB-lite"/>
    </source>
</evidence>
<evidence type="ECO:0000313" key="2">
    <source>
        <dbReference type="EMBL" id="ORY36950.1"/>
    </source>
</evidence>